<accession>A0A646KQJ5</accession>
<comment type="caution">
    <text evidence="1">The sequence shown here is derived from an EMBL/GenBank/DDBJ whole genome shotgun (WGS) entry which is preliminary data.</text>
</comment>
<sequence length="262" mass="28931">MTSPEPPYDPAGESGLDYLEQKYPSSGLIRRVPTITGTYPPREKLSPAERQMMGTVANRVWHYFTRFETPVLSALEGLEAAVRGQNDVIDHVAHNTLGIPSGKAASWREAVSTALLGDWVPILNEANADLLVPKYLRQEVARVHRDLQPLWERKVRGRRVEMLGKPVTEGLTLQDVAADGSEPDQGILRVTIDNPRILEVLGALDPDEREVALAWARGGASVRNWGDAARLVGAARPDDFGERVRRKLKYIASTRSGVAAKR</sequence>
<protein>
    <submittedName>
        <fullName evidence="1">Uncharacterized protein</fullName>
    </submittedName>
</protein>
<keyword evidence="2" id="KW-1185">Reference proteome</keyword>
<name>A0A646KQJ5_STRJU</name>
<evidence type="ECO:0000313" key="1">
    <source>
        <dbReference type="EMBL" id="MQT04370.1"/>
    </source>
</evidence>
<dbReference type="Proteomes" id="UP000419138">
    <property type="component" value="Unassembled WGS sequence"/>
</dbReference>
<proteinExistence type="predicted"/>
<dbReference type="AlphaFoldDB" id="A0A646KQJ5"/>
<evidence type="ECO:0000313" key="2">
    <source>
        <dbReference type="Proteomes" id="UP000419138"/>
    </source>
</evidence>
<dbReference type="RefSeq" id="WP_153525760.1">
    <property type="nucleotide sequence ID" value="NZ_JBEPDZ010000022.1"/>
</dbReference>
<gene>
    <name evidence="1" type="ORF">FF041_30670</name>
</gene>
<reference evidence="1 2" key="1">
    <citation type="submission" date="2019-05" db="EMBL/GenBank/DDBJ databases">
        <title>Comparative genomics and metabolomics analyses of clavulanic acid producing Streptomyces species provides insight into specialized metabolism and evolution of beta-lactam biosynthetic gene clusters.</title>
        <authorList>
            <person name="Moore M.A."/>
            <person name="Cruz-Morales P."/>
            <person name="Barona Gomez F."/>
            <person name="Kapil T."/>
        </authorList>
    </citation>
    <scope>NUCLEOTIDE SEQUENCE [LARGE SCALE GENOMIC DNA]</scope>
    <source>
        <strain evidence="1 2">NRRL 5741</strain>
    </source>
</reference>
<dbReference type="OrthoDB" id="4306557at2"/>
<organism evidence="1 2">
    <name type="scientific">Streptomyces jumonjinensis</name>
    <dbReference type="NCBI Taxonomy" id="1945"/>
    <lineage>
        <taxon>Bacteria</taxon>
        <taxon>Bacillati</taxon>
        <taxon>Actinomycetota</taxon>
        <taxon>Actinomycetes</taxon>
        <taxon>Kitasatosporales</taxon>
        <taxon>Streptomycetaceae</taxon>
        <taxon>Streptomyces</taxon>
    </lineage>
</organism>
<dbReference type="EMBL" id="VCLA01000191">
    <property type="protein sequence ID" value="MQT04370.1"/>
    <property type="molecule type" value="Genomic_DNA"/>
</dbReference>